<accession>A0A134BC63</accession>
<protein>
    <submittedName>
        <fullName evidence="3">Uncharacterized protein</fullName>
    </submittedName>
</protein>
<reference evidence="3 4" key="1">
    <citation type="submission" date="2016-01" db="EMBL/GenBank/DDBJ databases">
        <authorList>
            <person name="Oliw E.H."/>
        </authorList>
    </citation>
    <scope>NUCLEOTIDE SEQUENCE [LARGE SCALE GENOMIC DNA]</scope>
    <source>
        <strain evidence="3 4">DNF00307</strain>
    </source>
</reference>
<feature type="coiled-coil region" evidence="1">
    <location>
        <begin position="113"/>
        <end position="140"/>
    </location>
</feature>
<evidence type="ECO:0000256" key="1">
    <source>
        <dbReference type="SAM" id="Coils"/>
    </source>
</evidence>
<dbReference type="AlphaFoldDB" id="A0A134BC63"/>
<organism evidence="3">
    <name type="scientific">Prevotella amnii</name>
    <dbReference type="NCBI Taxonomy" id="419005"/>
    <lineage>
        <taxon>Bacteria</taxon>
        <taxon>Pseudomonadati</taxon>
        <taxon>Bacteroidota</taxon>
        <taxon>Bacteroidia</taxon>
        <taxon>Bacteroidales</taxon>
        <taxon>Prevotellaceae</taxon>
        <taxon>Prevotella</taxon>
    </lineage>
</organism>
<comment type="caution">
    <text evidence="3">The sequence shown here is derived from an EMBL/GenBank/DDBJ whole genome shotgun (WGS) entry which is preliminary data.</text>
</comment>
<feature type="region of interest" description="Disordered" evidence="2">
    <location>
        <begin position="197"/>
        <end position="234"/>
    </location>
</feature>
<evidence type="ECO:0000313" key="3">
    <source>
        <dbReference type="EMBL" id="KXB77536.1"/>
    </source>
</evidence>
<name>A0A134BC63_9BACT</name>
<feature type="compositionally biased region" description="Low complexity" evidence="2">
    <location>
        <begin position="95"/>
        <end position="108"/>
    </location>
</feature>
<feature type="compositionally biased region" description="Polar residues" evidence="2">
    <location>
        <begin position="200"/>
        <end position="215"/>
    </location>
</feature>
<dbReference type="PATRIC" id="fig|419005.5.peg.1339"/>
<gene>
    <name evidence="3" type="ORF">HMPREF1860_01330</name>
</gene>
<dbReference type="EMBL" id="LSDL01000066">
    <property type="protein sequence ID" value="KXB77536.1"/>
    <property type="molecule type" value="Genomic_DNA"/>
</dbReference>
<dbReference type="Proteomes" id="UP000070531">
    <property type="component" value="Unassembled WGS sequence"/>
</dbReference>
<evidence type="ECO:0000313" key="4">
    <source>
        <dbReference type="Proteomes" id="UP000070531"/>
    </source>
</evidence>
<evidence type="ECO:0000256" key="2">
    <source>
        <dbReference type="SAM" id="MobiDB-lite"/>
    </source>
</evidence>
<keyword evidence="1" id="KW-0175">Coiled coil</keyword>
<feature type="region of interest" description="Disordered" evidence="2">
    <location>
        <begin position="74"/>
        <end position="108"/>
    </location>
</feature>
<proteinExistence type="predicted"/>
<sequence>MYQQILDALKAKFTGVSDNVLSRIAKNLAKTATTEEQVKTAVEAYTLQQVIDTYSDSRATEASQTATRNYEQKYGLKDGEKINQGGDPTKPEPMQNNGTQQTQGGDNQTPAWAQSLIEANKALTERLNRMEGERTTSNRRQQLAKIVEQLPETLRKPYERISLDTLTDEEFTTLTSEVTTEVSGISNEIKAKGAVFGRPANSQQGGSQTALTKDQQAAIAHREGIVGGDNEQPF</sequence>
<dbReference type="STRING" id="419005.HMPREF1860_01330"/>